<keyword evidence="3 8" id="KW-0812">Transmembrane</keyword>
<keyword evidence="5 8" id="KW-1133">Transmembrane helix</keyword>
<evidence type="ECO:0000256" key="4">
    <source>
        <dbReference type="ARBA" id="ARBA00022970"/>
    </source>
</evidence>
<feature type="domain" description="Amino acid permease/ SLC12A" evidence="9">
    <location>
        <begin position="79"/>
        <end position="545"/>
    </location>
</feature>
<evidence type="ECO:0000256" key="1">
    <source>
        <dbReference type="ARBA" id="ARBA00004141"/>
    </source>
</evidence>
<evidence type="ECO:0000256" key="8">
    <source>
        <dbReference type="SAM" id="Phobius"/>
    </source>
</evidence>
<dbReference type="PROSITE" id="PS00218">
    <property type="entry name" value="AMINO_ACID_PERMEASE_1"/>
    <property type="match status" value="1"/>
</dbReference>
<dbReference type="PANTHER" id="PTHR43341:SF4">
    <property type="entry name" value="ARGININE PERMEASE CAN1-RELATED"/>
    <property type="match status" value="1"/>
</dbReference>
<feature type="region of interest" description="Disordered" evidence="7">
    <location>
        <begin position="1"/>
        <end position="32"/>
    </location>
</feature>
<dbReference type="Pfam" id="PF00324">
    <property type="entry name" value="AA_permease"/>
    <property type="match status" value="1"/>
</dbReference>
<feature type="transmembrane region" description="Helical" evidence="8">
    <location>
        <begin position="366"/>
        <end position="385"/>
    </location>
</feature>
<dbReference type="GO" id="GO:0016020">
    <property type="term" value="C:membrane"/>
    <property type="evidence" value="ECO:0007669"/>
    <property type="project" value="UniProtKB-SubCell"/>
</dbReference>
<dbReference type="EMBL" id="BACD03000004">
    <property type="protein sequence ID" value="GAO46535.1"/>
    <property type="molecule type" value="Genomic_DNA"/>
</dbReference>
<evidence type="ECO:0000256" key="2">
    <source>
        <dbReference type="ARBA" id="ARBA00022448"/>
    </source>
</evidence>
<evidence type="ECO:0000256" key="7">
    <source>
        <dbReference type="SAM" id="MobiDB-lite"/>
    </source>
</evidence>
<dbReference type="InterPro" id="IPR004762">
    <property type="entry name" value="Amino_acid_permease_fungi"/>
</dbReference>
<keyword evidence="2" id="KW-0813">Transport</keyword>
<feature type="transmembrane region" description="Helical" evidence="8">
    <location>
        <begin position="410"/>
        <end position="428"/>
    </location>
</feature>
<keyword evidence="4" id="KW-0029">Amino-acid transport</keyword>
<keyword evidence="6 8" id="KW-0472">Membrane</keyword>
<dbReference type="GO" id="GO:0015171">
    <property type="term" value="F:amino acid transmembrane transporter activity"/>
    <property type="evidence" value="ECO:0007669"/>
    <property type="project" value="TreeGrafter"/>
</dbReference>
<dbReference type="InterPro" id="IPR004841">
    <property type="entry name" value="AA-permease/SLC12A_dom"/>
</dbReference>
<gene>
    <name evidence="10" type="ORF">G7K_0765-t1</name>
</gene>
<name>A0A0E9NAU9_SAICN</name>
<evidence type="ECO:0000256" key="5">
    <source>
        <dbReference type="ARBA" id="ARBA00022989"/>
    </source>
</evidence>
<reference evidence="10 11" key="3">
    <citation type="journal article" date="2015" name="Genome Announc.">
        <title>Draft Genome Sequence of the Archiascomycetous Yeast Saitoella complicata.</title>
        <authorList>
            <person name="Yamauchi K."/>
            <person name="Kondo S."/>
            <person name="Hamamoto M."/>
            <person name="Takahashi Y."/>
            <person name="Ogura Y."/>
            <person name="Hayashi T."/>
            <person name="Nishida H."/>
        </authorList>
    </citation>
    <scope>NUCLEOTIDE SEQUENCE [LARGE SCALE GENOMIC DNA]</scope>
    <source>
        <strain evidence="10 11">NRRL Y-17804</strain>
    </source>
</reference>
<evidence type="ECO:0000256" key="6">
    <source>
        <dbReference type="ARBA" id="ARBA00023136"/>
    </source>
</evidence>
<proteinExistence type="predicted"/>
<reference evidence="10 11" key="1">
    <citation type="journal article" date="2011" name="J. Gen. Appl. Microbiol.">
        <title>Draft genome sequencing of the enigmatic yeast Saitoella complicata.</title>
        <authorList>
            <person name="Nishida H."/>
            <person name="Hamamoto M."/>
            <person name="Sugiyama J."/>
        </authorList>
    </citation>
    <scope>NUCLEOTIDE SEQUENCE [LARGE SCALE GENOMIC DNA]</scope>
    <source>
        <strain evidence="10 11">NRRL Y-17804</strain>
    </source>
</reference>
<dbReference type="InterPro" id="IPR050524">
    <property type="entry name" value="APC_YAT"/>
</dbReference>
<evidence type="ECO:0000313" key="11">
    <source>
        <dbReference type="Proteomes" id="UP000033140"/>
    </source>
</evidence>
<feature type="transmembrane region" description="Helical" evidence="8">
    <location>
        <begin position="514"/>
        <end position="534"/>
    </location>
</feature>
<organism evidence="10 11">
    <name type="scientific">Saitoella complicata (strain BCRC 22490 / CBS 7301 / JCM 7358 / NBRC 10748 / NRRL Y-17804)</name>
    <dbReference type="NCBI Taxonomy" id="698492"/>
    <lineage>
        <taxon>Eukaryota</taxon>
        <taxon>Fungi</taxon>
        <taxon>Dikarya</taxon>
        <taxon>Ascomycota</taxon>
        <taxon>Taphrinomycotina</taxon>
        <taxon>Taphrinomycotina incertae sedis</taxon>
        <taxon>Saitoella</taxon>
    </lineage>
</organism>
<dbReference type="FunFam" id="1.20.1740.10:FF:000006">
    <property type="entry name" value="General amino acid permease"/>
    <property type="match status" value="1"/>
</dbReference>
<feature type="transmembrane region" description="Helical" evidence="8">
    <location>
        <begin position="188"/>
        <end position="206"/>
    </location>
</feature>
<feature type="transmembrane region" description="Helical" evidence="8">
    <location>
        <begin position="218"/>
        <end position="238"/>
    </location>
</feature>
<feature type="transmembrane region" description="Helical" evidence="8">
    <location>
        <begin position="271"/>
        <end position="291"/>
    </location>
</feature>
<dbReference type="AlphaFoldDB" id="A0A0E9NAU9"/>
<accession>A0A0E9NAU9</accession>
<dbReference type="Proteomes" id="UP000033140">
    <property type="component" value="Unassembled WGS sequence"/>
</dbReference>
<dbReference type="PANTHER" id="PTHR43341">
    <property type="entry name" value="AMINO ACID PERMEASE"/>
    <property type="match status" value="1"/>
</dbReference>
<keyword evidence="11" id="KW-1185">Reference proteome</keyword>
<feature type="transmembrane region" description="Helical" evidence="8">
    <location>
        <begin position="440"/>
        <end position="465"/>
    </location>
</feature>
<feature type="transmembrane region" description="Helical" evidence="8">
    <location>
        <begin position="161"/>
        <end position="182"/>
    </location>
</feature>
<feature type="transmembrane region" description="Helical" evidence="8">
    <location>
        <begin position="107"/>
        <end position="127"/>
    </location>
</feature>
<dbReference type="InterPro" id="IPR004840">
    <property type="entry name" value="Amino_acid_permease_CS"/>
</dbReference>
<dbReference type="STRING" id="698492.A0A0E9NAU9"/>
<evidence type="ECO:0000259" key="9">
    <source>
        <dbReference type="Pfam" id="PF00324"/>
    </source>
</evidence>
<feature type="transmembrane region" description="Helical" evidence="8">
    <location>
        <begin position="82"/>
        <end position="101"/>
    </location>
</feature>
<evidence type="ECO:0000313" key="10">
    <source>
        <dbReference type="EMBL" id="GAO46535.1"/>
    </source>
</evidence>
<protein>
    <recommendedName>
        <fullName evidence="9">Amino acid permease/ SLC12A domain-containing protein</fullName>
    </recommendedName>
</protein>
<dbReference type="NCBIfam" id="TIGR00913">
    <property type="entry name" value="2A0310"/>
    <property type="match status" value="1"/>
</dbReference>
<sequence length="623" mass="68918">MSTVKGSATGMEVRPATPSDRGTRAGTPNSLSKKITPEEYIRQLSSSGDVTPDVEVLSTNPDLYINTSGKLKRTLKSRHMQMLALGGTIGTGLFIGSGSALNSAGPVGALLGYAFVGLVIFSIMVSLGEMTTLFPVAGGFTHFASRFCDDALGFAQGINYWYSWGITTPLEITAAAIVVGYWDSETNVAVYISVFLVLICLVNYFGTRAYGEAEFWLSFIKVTAITGLIILGIVLFFGGGPTHDRIGFRYWKTPGPFAQYNEIEGAWGRFLAFWSTFINAAFAYTGTELVAVTAAEAENPRRNVPKAIKRVFWRIIFFYIGSILVIGLLVPFDSEELLNVLGGSDASSSPFVIFINNADIPVLPHIINAVILIAVVSAGNSDLYAASRTLYALALEEMVPGYVARVSKRGLPYVAVTITASLGLLAYLNVSNSAGVVFNWFINISTISILITWLIVQVCYLRFFYAMKLQGYNRDLLPYKAPFQPYTAWFGLVAISIILFFNGFSLFLDGNWDTSTFITCYVGIPIYICLYVFWKVTKRTKWKKLSEIDLVTGRVGDPEIEMREDPAPTTWWGKAWEKIILSSTYKCARKGVVVTILRIKLVMLQSFNSFRYSYSRWYNMISC</sequence>
<feature type="transmembrane region" description="Helical" evidence="8">
    <location>
        <begin position="486"/>
        <end position="508"/>
    </location>
</feature>
<comment type="subcellular location">
    <subcellularLocation>
        <location evidence="1">Membrane</location>
        <topology evidence="1">Multi-pass membrane protein</topology>
    </subcellularLocation>
</comment>
<dbReference type="Gene3D" id="1.20.1740.10">
    <property type="entry name" value="Amino acid/polyamine transporter I"/>
    <property type="match status" value="1"/>
</dbReference>
<evidence type="ECO:0000256" key="3">
    <source>
        <dbReference type="ARBA" id="ARBA00022692"/>
    </source>
</evidence>
<reference evidence="10 11" key="2">
    <citation type="journal article" date="2014" name="J. Gen. Appl. Microbiol.">
        <title>The early diverging ascomycetous budding yeast Saitoella complicata has three histone deacetylases belonging to the Clr6, Hos2, and Rpd3 lineages.</title>
        <authorList>
            <person name="Nishida H."/>
            <person name="Matsumoto T."/>
            <person name="Kondo S."/>
            <person name="Hamamoto M."/>
            <person name="Yoshikawa H."/>
        </authorList>
    </citation>
    <scope>NUCLEOTIDE SEQUENCE [LARGE SCALE GENOMIC DNA]</scope>
    <source>
        <strain evidence="10 11">NRRL Y-17804</strain>
    </source>
</reference>
<comment type="caution">
    <text evidence="10">The sequence shown here is derived from an EMBL/GenBank/DDBJ whole genome shotgun (WGS) entry which is preliminary data.</text>
</comment>
<feature type="transmembrane region" description="Helical" evidence="8">
    <location>
        <begin position="311"/>
        <end position="332"/>
    </location>
</feature>